<protein>
    <submittedName>
        <fullName evidence="7">Sensor histidine kinase</fullName>
    </submittedName>
</protein>
<evidence type="ECO:0000313" key="8">
    <source>
        <dbReference type="Proteomes" id="UP000886883"/>
    </source>
</evidence>
<dbReference type="PROSITE" id="PS50885">
    <property type="entry name" value="HAMP"/>
    <property type="match status" value="1"/>
</dbReference>
<dbReference type="AlphaFoldDB" id="A0A9D2MRQ3"/>
<dbReference type="InterPro" id="IPR036890">
    <property type="entry name" value="HATPase_C_sf"/>
</dbReference>
<name>A0A9D2MRQ3_9FIRM</name>
<proteinExistence type="predicted"/>
<dbReference type="CDD" id="cd06225">
    <property type="entry name" value="HAMP"/>
    <property type="match status" value="1"/>
</dbReference>
<dbReference type="InterPro" id="IPR003594">
    <property type="entry name" value="HATPase_dom"/>
</dbReference>
<dbReference type="Pfam" id="PF02518">
    <property type="entry name" value="HATPase_c"/>
    <property type="match status" value="1"/>
</dbReference>
<dbReference type="Pfam" id="PF06580">
    <property type="entry name" value="His_kinase"/>
    <property type="match status" value="1"/>
</dbReference>
<dbReference type="EMBL" id="DWXE01000024">
    <property type="protein sequence ID" value="HJB91181.1"/>
    <property type="molecule type" value="Genomic_DNA"/>
</dbReference>
<sequence>MKDGGKERKPGERRKKILNLFQRLSYRRKLAMICFLTGLLPLTVMGIFCYRQTEKLLFEQEYRAMDSAVSTATAAMDTQIRVYEGLLTYLASSEIIIDISFQDTDQIYETYEQLNYKFDTFLNSIYVLHPEVLQITVYNAQSPLSHGRQLRPLFDLEEESWYAPGVIGAKPSWYLKDDGTLCAIQRLPDPYEKYVESYSDNCISITLEPKTFFRVLETVSEDCRIQVSTPLQTLYSSGIDPEQEGKGAGWYSLSGTTSPGEWEILMEKPLRKLLEPVNRMQAVIWLIIESCLVLILVTSGFWSSLFVRRVSQLLGHMQEVKNGDLELKVHDDCPDEIGTLTNTFQEMLDRINQLIQQDYKNKILLRETELKALQAQINPHFLYNCLSLINSRALLSGQSEISQMSQLLSTFYRTTLNRGKSETTLESELKNVRSYLEIQRMLHDGLFDVVWQVDPALPETELPNLILQPLVENAIVHGILPNKPKKGRLFLAVTQVMGQLRFTILDNGVGIPPEKIGNLLQTESGGYGLKNVNERIHLTYGEQYGLNIQSIPGESTMVTFCIPVGERNGENDRRRGTKE</sequence>
<evidence type="ECO:0000256" key="1">
    <source>
        <dbReference type="ARBA" id="ARBA00004370"/>
    </source>
</evidence>
<evidence type="ECO:0000256" key="3">
    <source>
        <dbReference type="ARBA" id="ARBA00022679"/>
    </source>
</evidence>
<evidence type="ECO:0000256" key="4">
    <source>
        <dbReference type="ARBA" id="ARBA00022777"/>
    </source>
</evidence>
<dbReference type="InterPro" id="IPR010559">
    <property type="entry name" value="Sig_transdc_His_kin_internal"/>
</dbReference>
<dbReference type="SMART" id="SM00304">
    <property type="entry name" value="HAMP"/>
    <property type="match status" value="1"/>
</dbReference>
<dbReference type="SMART" id="SM00387">
    <property type="entry name" value="HATPase_c"/>
    <property type="match status" value="1"/>
</dbReference>
<accession>A0A9D2MRQ3</accession>
<dbReference type="SUPFAM" id="SSF55874">
    <property type="entry name" value="ATPase domain of HSP90 chaperone/DNA topoisomerase II/histidine kinase"/>
    <property type="match status" value="1"/>
</dbReference>
<evidence type="ECO:0000256" key="5">
    <source>
        <dbReference type="SAM" id="Phobius"/>
    </source>
</evidence>
<gene>
    <name evidence="7" type="ORF">H9763_06910</name>
</gene>
<keyword evidence="2" id="KW-0597">Phosphoprotein</keyword>
<dbReference type="GO" id="GO:0016020">
    <property type="term" value="C:membrane"/>
    <property type="evidence" value="ECO:0007669"/>
    <property type="project" value="UniProtKB-SubCell"/>
</dbReference>
<dbReference type="Gene3D" id="6.10.340.10">
    <property type="match status" value="1"/>
</dbReference>
<dbReference type="PANTHER" id="PTHR34220">
    <property type="entry name" value="SENSOR HISTIDINE KINASE YPDA"/>
    <property type="match status" value="1"/>
</dbReference>
<dbReference type="Pfam" id="PF00672">
    <property type="entry name" value="HAMP"/>
    <property type="match status" value="1"/>
</dbReference>
<dbReference type="Gene3D" id="3.30.565.10">
    <property type="entry name" value="Histidine kinase-like ATPase, C-terminal domain"/>
    <property type="match status" value="1"/>
</dbReference>
<evidence type="ECO:0000259" key="6">
    <source>
        <dbReference type="PROSITE" id="PS50885"/>
    </source>
</evidence>
<keyword evidence="4 7" id="KW-0418">Kinase</keyword>
<dbReference type="SUPFAM" id="SSF158472">
    <property type="entry name" value="HAMP domain-like"/>
    <property type="match status" value="1"/>
</dbReference>
<feature type="domain" description="HAMP" evidence="6">
    <location>
        <begin position="304"/>
        <end position="356"/>
    </location>
</feature>
<comment type="caution">
    <text evidence="7">The sequence shown here is derived from an EMBL/GenBank/DDBJ whole genome shotgun (WGS) entry which is preliminary data.</text>
</comment>
<comment type="subcellular location">
    <subcellularLocation>
        <location evidence="1">Membrane</location>
    </subcellularLocation>
</comment>
<evidence type="ECO:0000313" key="7">
    <source>
        <dbReference type="EMBL" id="HJB91181.1"/>
    </source>
</evidence>
<keyword evidence="3" id="KW-0808">Transferase</keyword>
<keyword evidence="5" id="KW-0812">Transmembrane</keyword>
<dbReference type="PANTHER" id="PTHR34220:SF7">
    <property type="entry name" value="SENSOR HISTIDINE KINASE YPDA"/>
    <property type="match status" value="1"/>
</dbReference>
<feature type="transmembrane region" description="Helical" evidence="5">
    <location>
        <begin position="30"/>
        <end position="48"/>
    </location>
</feature>
<evidence type="ECO:0000256" key="2">
    <source>
        <dbReference type="ARBA" id="ARBA00022553"/>
    </source>
</evidence>
<reference evidence="7" key="1">
    <citation type="journal article" date="2021" name="PeerJ">
        <title>Extensive microbial diversity within the chicken gut microbiome revealed by metagenomics and culture.</title>
        <authorList>
            <person name="Gilroy R."/>
            <person name="Ravi A."/>
            <person name="Getino M."/>
            <person name="Pursley I."/>
            <person name="Horton D.L."/>
            <person name="Alikhan N.F."/>
            <person name="Baker D."/>
            <person name="Gharbi K."/>
            <person name="Hall N."/>
            <person name="Watson M."/>
            <person name="Adriaenssens E.M."/>
            <person name="Foster-Nyarko E."/>
            <person name="Jarju S."/>
            <person name="Secka A."/>
            <person name="Antonio M."/>
            <person name="Oren A."/>
            <person name="Chaudhuri R.R."/>
            <person name="La Ragione R."/>
            <person name="Hildebrand F."/>
            <person name="Pallen M.J."/>
        </authorList>
    </citation>
    <scope>NUCLEOTIDE SEQUENCE</scope>
    <source>
        <strain evidence="7">USAMLcec3-2134</strain>
    </source>
</reference>
<organism evidence="7 8">
    <name type="scientific">Candidatus Eisenbergiella merdigallinarum</name>
    <dbReference type="NCBI Taxonomy" id="2838552"/>
    <lineage>
        <taxon>Bacteria</taxon>
        <taxon>Bacillati</taxon>
        <taxon>Bacillota</taxon>
        <taxon>Clostridia</taxon>
        <taxon>Lachnospirales</taxon>
        <taxon>Lachnospiraceae</taxon>
        <taxon>Eisenbergiella</taxon>
    </lineage>
</organism>
<dbReference type="InterPro" id="IPR003660">
    <property type="entry name" value="HAMP_dom"/>
</dbReference>
<dbReference type="GO" id="GO:0000155">
    <property type="term" value="F:phosphorelay sensor kinase activity"/>
    <property type="evidence" value="ECO:0007669"/>
    <property type="project" value="InterPro"/>
</dbReference>
<reference evidence="7" key="2">
    <citation type="submission" date="2021-04" db="EMBL/GenBank/DDBJ databases">
        <authorList>
            <person name="Gilroy R."/>
        </authorList>
    </citation>
    <scope>NUCLEOTIDE SEQUENCE</scope>
    <source>
        <strain evidence="7">USAMLcec3-2134</strain>
    </source>
</reference>
<keyword evidence="5" id="KW-1133">Transmembrane helix</keyword>
<dbReference type="InterPro" id="IPR050640">
    <property type="entry name" value="Bact_2-comp_sensor_kinase"/>
</dbReference>
<dbReference type="Proteomes" id="UP000886883">
    <property type="component" value="Unassembled WGS sequence"/>
</dbReference>
<keyword evidence="5" id="KW-0472">Membrane</keyword>